<reference evidence="6 7" key="1">
    <citation type="submission" date="2014-04" db="EMBL/GenBank/DDBJ databases">
        <title>Draft genome sequence of Bacillus azotoformans MEV2011, a (co-) denitrifying strain unable to grow in the presence of oxygen.</title>
        <authorList>
            <person name="Nielsen M."/>
            <person name="Schreiber L."/>
            <person name="Finster K."/>
            <person name="Schramm A."/>
        </authorList>
    </citation>
    <scope>NUCLEOTIDE SEQUENCE [LARGE SCALE GENOMIC DNA]</scope>
    <source>
        <strain evidence="6 7">MEV2011</strain>
    </source>
</reference>
<feature type="transmembrane region" description="Helical" evidence="5">
    <location>
        <begin position="225"/>
        <end position="250"/>
    </location>
</feature>
<dbReference type="GO" id="GO:0016020">
    <property type="term" value="C:membrane"/>
    <property type="evidence" value="ECO:0007669"/>
    <property type="project" value="UniProtKB-SubCell"/>
</dbReference>
<dbReference type="InterPro" id="IPR002657">
    <property type="entry name" value="BilAc:Na_symport/Acr3"/>
</dbReference>
<gene>
    <name evidence="6" type="ORF">M670_01040</name>
</gene>
<dbReference type="Pfam" id="PF01758">
    <property type="entry name" value="SBF"/>
    <property type="match status" value="1"/>
</dbReference>
<keyword evidence="3 5" id="KW-1133">Transmembrane helix</keyword>
<evidence type="ECO:0000256" key="2">
    <source>
        <dbReference type="ARBA" id="ARBA00022692"/>
    </source>
</evidence>
<dbReference type="PANTHER" id="PTHR10361:SF28">
    <property type="entry name" value="P3 PROTEIN-RELATED"/>
    <property type="match status" value="1"/>
</dbReference>
<feature type="transmembrane region" description="Helical" evidence="5">
    <location>
        <begin position="124"/>
        <end position="149"/>
    </location>
</feature>
<comment type="subcellular location">
    <subcellularLocation>
        <location evidence="1">Membrane</location>
        <topology evidence="1">Multi-pass membrane protein</topology>
    </subcellularLocation>
</comment>
<evidence type="ECO:0000313" key="7">
    <source>
        <dbReference type="Proteomes" id="UP000027936"/>
    </source>
</evidence>
<dbReference type="PATRIC" id="fig|1348973.3.peg.1013"/>
<evidence type="ECO:0000256" key="1">
    <source>
        <dbReference type="ARBA" id="ARBA00004141"/>
    </source>
</evidence>
<feature type="transmembrane region" description="Helical" evidence="5">
    <location>
        <begin position="12"/>
        <end position="28"/>
    </location>
</feature>
<feature type="transmembrane region" description="Helical" evidence="5">
    <location>
        <begin position="201"/>
        <end position="219"/>
    </location>
</feature>
<keyword evidence="2 5" id="KW-0812">Transmembrane</keyword>
<evidence type="ECO:0000256" key="3">
    <source>
        <dbReference type="ARBA" id="ARBA00022989"/>
    </source>
</evidence>
<evidence type="ECO:0000256" key="4">
    <source>
        <dbReference type="ARBA" id="ARBA00023136"/>
    </source>
</evidence>
<dbReference type="AlphaFoldDB" id="A0A072NNN5"/>
<feature type="transmembrane region" description="Helical" evidence="5">
    <location>
        <begin position="34"/>
        <end position="56"/>
    </location>
</feature>
<proteinExistence type="predicted"/>
<evidence type="ECO:0000313" key="6">
    <source>
        <dbReference type="EMBL" id="KEF39279.1"/>
    </source>
</evidence>
<feature type="transmembrane region" description="Helical" evidence="5">
    <location>
        <begin position="68"/>
        <end position="91"/>
    </location>
</feature>
<dbReference type="Gene3D" id="1.20.1530.20">
    <property type="match status" value="1"/>
</dbReference>
<dbReference type="InterPro" id="IPR004710">
    <property type="entry name" value="Bilac:Na_transpt"/>
</dbReference>
<feature type="transmembrane region" description="Helical" evidence="5">
    <location>
        <begin position="161"/>
        <end position="180"/>
    </location>
</feature>
<evidence type="ECO:0000256" key="5">
    <source>
        <dbReference type="SAM" id="Phobius"/>
    </source>
</evidence>
<dbReference type="OrthoDB" id="1551454at2"/>
<dbReference type="Proteomes" id="UP000027936">
    <property type="component" value="Unassembled WGS sequence"/>
</dbReference>
<dbReference type="InterPro" id="IPR038770">
    <property type="entry name" value="Na+/solute_symporter_sf"/>
</dbReference>
<name>A0A072NNN5_SCHAZ</name>
<feature type="transmembrane region" description="Helical" evidence="5">
    <location>
        <begin position="97"/>
        <end position="117"/>
    </location>
</feature>
<feature type="transmembrane region" description="Helical" evidence="5">
    <location>
        <begin position="271"/>
        <end position="294"/>
    </location>
</feature>
<dbReference type="PANTHER" id="PTHR10361">
    <property type="entry name" value="SODIUM-BILE ACID COTRANSPORTER"/>
    <property type="match status" value="1"/>
</dbReference>
<accession>A0A072NNN5</accession>
<comment type="caution">
    <text evidence="6">The sequence shown here is derived from an EMBL/GenBank/DDBJ whole genome shotgun (WGS) entry which is preliminary data.</text>
</comment>
<protein>
    <submittedName>
        <fullName evidence="6">Putative Na+-dependent transporter</fullName>
    </submittedName>
</protein>
<dbReference type="EMBL" id="JJRY01000003">
    <property type="protein sequence ID" value="KEF39279.1"/>
    <property type="molecule type" value="Genomic_DNA"/>
</dbReference>
<sequence length="319" mass="34957">MLEMLNKALLKFMPIMTPTSVIIGILFTETFKPYAFLVPWLFAFMTFSGSLNSKFADIKTVIKYPRPLFICLTILHLIMPLLAFGVGNVAFRHDPNTIIGLVLAFLIPTGVSSLVWVTIYKGNVILTLAIILIDSLISPIVVPTILHLFFGTTVHMNGMEIMQGLIWMIVLPSIAGMLLNEATKGKINKVLKPKLEPFSKICLGLVVGLNGAVIAPYFKEINAKLLFITAIVFIVACSGYIISGFIAKIFNEETDIQIALIYNGGMRNISAGAVIAITYFPAAVAVPVIIGMLFQQILASFTGTVLSRRVKNYTSFGNF</sequence>
<keyword evidence="4 5" id="KW-0472">Membrane</keyword>
<organism evidence="6 7">
    <name type="scientific">Schinkia azotoformans MEV2011</name>
    <dbReference type="NCBI Taxonomy" id="1348973"/>
    <lineage>
        <taxon>Bacteria</taxon>
        <taxon>Bacillati</taxon>
        <taxon>Bacillota</taxon>
        <taxon>Bacilli</taxon>
        <taxon>Bacillales</taxon>
        <taxon>Bacillaceae</taxon>
        <taxon>Calidifontibacillus/Schinkia group</taxon>
        <taxon>Schinkia</taxon>
    </lineage>
</organism>
<dbReference type="RefSeq" id="WP_035193858.1">
    <property type="nucleotide sequence ID" value="NZ_JJRY01000003.1"/>
</dbReference>